<dbReference type="Gramene" id="OMO70398">
    <property type="protein sequence ID" value="OMO70398"/>
    <property type="gene ID" value="CCACVL1_18944"/>
</dbReference>
<protein>
    <recommendedName>
        <fullName evidence="3">Retrotransposon Copia-like N-terminal domain-containing protein</fullName>
    </recommendedName>
</protein>
<dbReference type="PANTHER" id="PTHR47481">
    <property type="match status" value="1"/>
</dbReference>
<dbReference type="Proteomes" id="UP000188268">
    <property type="component" value="Unassembled WGS sequence"/>
</dbReference>
<dbReference type="OMA" id="WNMISRI"/>
<gene>
    <name evidence="1" type="ORF">CCACVL1_18944</name>
</gene>
<keyword evidence="2" id="KW-1185">Reference proteome</keyword>
<name>A0A1R3HJB4_COCAP</name>
<dbReference type="PANTHER" id="PTHR47481:SF22">
    <property type="entry name" value="RETROTRANSPOSON GAG DOMAIN-CONTAINING PROTEIN"/>
    <property type="match status" value="1"/>
</dbReference>
<evidence type="ECO:0000313" key="2">
    <source>
        <dbReference type="Proteomes" id="UP000188268"/>
    </source>
</evidence>
<evidence type="ECO:0008006" key="3">
    <source>
        <dbReference type="Google" id="ProtNLM"/>
    </source>
</evidence>
<comment type="caution">
    <text evidence="1">The sequence shown here is derived from an EMBL/GenBank/DDBJ whole genome shotgun (WGS) entry which is preliminary data.</text>
</comment>
<proteinExistence type="predicted"/>
<dbReference type="AlphaFoldDB" id="A0A1R3HJB4"/>
<reference evidence="1 2" key="1">
    <citation type="submission" date="2013-09" db="EMBL/GenBank/DDBJ databases">
        <title>Corchorus capsularis genome sequencing.</title>
        <authorList>
            <person name="Alam M."/>
            <person name="Haque M.S."/>
            <person name="Islam M.S."/>
            <person name="Emdad E.M."/>
            <person name="Islam M.M."/>
            <person name="Ahmed B."/>
            <person name="Halim A."/>
            <person name="Hossen Q.M.M."/>
            <person name="Hossain M.Z."/>
            <person name="Ahmed R."/>
            <person name="Khan M.M."/>
            <person name="Islam R."/>
            <person name="Rashid M.M."/>
            <person name="Khan S.A."/>
            <person name="Rahman M.S."/>
            <person name="Alam M."/>
        </authorList>
    </citation>
    <scope>NUCLEOTIDE SEQUENCE [LARGE SCALE GENOMIC DNA]</scope>
    <source>
        <strain evidence="2">cv. CVL-1</strain>
        <tissue evidence="1">Whole seedling</tissue>
    </source>
</reference>
<dbReference type="EMBL" id="AWWV01011812">
    <property type="protein sequence ID" value="OMO70398.1"/>
    <property type="molecule type" value="Genomic_DNA"/>
</dbReference>
<sequence length="120" mass="13668">MGSYSESIFKIEGLDYTHLCCAANAMVKLDVSNYDIWRAQWVSLLNGVRLMSMADGSTPPPPKDKWSYDIWHRRDQMLLHAILISVSEVFLKRLNISQVKTAAQAWDQIAKASVFEATEF</sequence>
<evidence type="ECO:0000313" key="1">
    <source>
        <dbReference type="EMBL" id="OMO70398.1"/>
    </source>
</evidence>
<dbReference type="OrthoDB" id="1745344at2759"/>
<organism evidence="1 2">
    <name type="scientific">Corchorus capsularis</name>
    <name type="common">Jute</name>
    <dbReference type="NCBI Taxonomy" id="210143"/>
    <lineage>
        <taxon>Eukaryota</taxon>
        <taxon>Viridiplantae</taxon>
        <taxon>Streptophyta</taxon>
        <taxon>Embryophyta</taxon>
        <taxon>Tracheophyta</taxon>
        <taxon>Spermatophyta</taxon>
        <taxon>Magnoliopsida</taxon>
        <taxon>eudicotyledons</taxon>
        <taxon>Gunneridae</taxon>
        <taxon>Pentapetalae</taxon>
        <taxon>rosids</taxon>
        <taxon>malvids</taxon>
        <taxon>Malvales</taxon>
        <taxon>Malvaceae</taxon>
        <taxon>Grewioideae</taxon>
        <taxon>Apeibeae</taxon>
        <taxon>Corchorus</taxon>
    </lineage>
</organism>
<accession>A0A1R3HJB4</accession>